<gene>
    <name evidence="6" type="ORF">Q9L58_001576</name>
</gene>
<dbReference type="SUPFAM" id="SSF52540">
    <property type="entry name" value="P-loop containing nucleoside triphosphate hydrolases"/>
    <property type="match status" value="1"/>
</dbReference>
<keyword evidence="7" id="KW-1185">Reference proteome</keyword>
<evidence type="ECO:0000256" key="2">
    <source>
        <dbReference type="ARBA" id="ARBA00023134"/>
    </source>
</evidence>
<dbReference type="PANTHER" id="PTHR11566:SF21">
    <property type="entry name" value="DYNAMIN RELATED PROTEIN 1, ISOFORM A"/>
    <property type="match status" value="1"/>
</dbReference>
<dbReference type="Gene3D" id="3.40.50.300">
    <property type="entry name" value="P-loop containing nucleotide triphosphate hydrolases"/>
    <property type="match status" value="1"/>
</dbReference>
<dbReference type="InterPro" id="IPR000375">
    <property type="entry name" value="Dynamin_stalk"/>
</dbReference>
<dbReference type="PRINTS" id="PR00195">
    <property type="entry name" value="DYNAMIN"/>
</dbReference>
<evidence type="ECO:0000256" key="1">
    <source>
        <dbReference type="ARBA" id="ARBA00022741"/>
    </source>
</evidence>
<dbReference type="EMBL" id="JBBBZM010000012">
    <property type="protein sequence ID" value="KAL0639349.1"/>
    <property type="molecule type" value="Genomic_DNA"/>
</dbReference>
<dbReference type="InterPro" id="IPR020850">
    <property type="entry name" value="GED_dom"/>
</dbReference>
<dbReference type="Gene3D" id="1.20.120.1240">
    <property type="entry name" value="Dynamin, middle domain"/>
    <property type="match status" value="1"/>
</dbReference>
<dbReference type="PROSITE" id="PS51388">
    <property type="entry name" value="GED"/>
    <property type="match status" value="1"/>
</dbReference>
<dbReference type="PANTHER" id="PTHR11566">
    <property type="entry name" value="DYNAMIN"/>
    <property type="match status" value="1"/>
</dbReference>
<evidence type="ECO:0000313" key="7">
    <source>
        <dbReference type="Proteomes" id="UP001447188"/>
    </source>
</evidence>
<proteinExistence type="predicted"/>
<keyword evidence="2" id="KW-0342">GTP-binding</keyword>
<keyword evidence="1" id="KW-0547">Nucleotide-binding</keyword>
<name>A0ABR3GTT7_9PEZI</name>
<dbReference type="PROSITE" id="PS51718">
    <property type="entry name" value="G_DYNAMIN_2"/>
    <property type="match status" value="1"/>
</dbReference>
<dbReference type="CDD" id="cd08771">
    <property type="entry name" value="DLP_1"/>
    <property type="match status" value="1"/>
</dbReference>
<accession>A0ABR3GTT7</accession>
<feature type="region of interest" description="Disordered" evidence="3">
    <location>
        <begin position="1"/>
        <end position="30"/>
    </location>
</feature>
<dbReference type="Pfam" id="PF01031">
    <property type="entry name" value="Dynamin_M"/>
    <property type="match status" value="1"/>
</dbReference>
<evidence type="ECO:0000313" key="6">
    <source>
        <dbReference type="EMBL" id="KAL0639349.1"/>
    </source>
</evidence>
<reference evidence="6 7" key="1">
    <citation type="submission" date="2024-02" db="EMBL/GenBank/DDBJ databases">
        <title>Discinaceae phylogenomics.</title>
        <authorList>
            <person name="Dirks A.C."/>
            <person name="James T.Y."/>
        </authorList>
    </citation>
    <scope>NUCLEOTIDE SEQUENCE [LARGE SCALE GENOMIC DNA]</scope>
    <source>
        <strain evidence="6 7">ACD0624</strain>
    </source>
</reference>
<dbReference type="InterPro" id="IPR045063">
    <property type="entry name" value="Dynamin_N"/>
</dbReference>
<protein>
    <submittedName>
        <fullName evidence="6">Uncharacterized protein</fullName>
    </submittedName>
</protein>
<dbReference type="InterPro" id="IPR027417">
    <property type="entry name" value="P-loop_NTPase"/>
</dbReference>
<dbReference type="Proteomes" id="UP001447188">
    <property type="component" value="Unassembled WGS sequence"/>
</dbReference>
<dbReference type="InterPro" id="IPR001401">
    <property type="entry name" value="Dynamin_GTPase"/>
</dbReference>
<evidence type="ECO:0000259" key="4">
    <source>
        <dbReference type="PROSITE" id="PS51388"/>
    </source>
</evidence>
<dbReference type="Pfam" id="PF00350">
    <property type="entry name" value="Dynamin_N"/>
    <property type="match status" value="1"/>
</dbReference>
<evidence type="ECO:0000256" key="3">
    <source>
        <dbReference type="SAM" id="MobiDB-lite"/>
    </source>
</evidence>
<comment type="caution">
    <text evidence="6">The sequence shown here is derived from an EMBL/GenBank/DDBJ whole genome shotgun (WGS) entry which is preliminary data.</text>
</comment>
<dbReference type="InterPro" id="IPR030381">
    <property type="entry name" value="G_DYNAMIN_dom"/>
</dbReference>
<feature type="domain" description="GED" evidence="4">
    <location>
        <begin position="617"/>
        <end position="707"/>
    </location>
</feature>
<feature type="domain" description="Dynamin-type G" evidence="5">
    <location>
        <begin position="61"/>
        <end position="353"/>
    </location>
</feature>
<dbReference type="InterPro" id="IPR022812">
    <property type="entry name" value="Dynamin"/>
</dbReference>
<sequence length="707" mass="80059">MTSGSTPGSFPLPSLPSITVASPKDEEIPPPAVAADKLESEELVKLLDVIDKLRVFGVSEDISLPQLVVVGDQSSGKSSLLEALTNIQFPVASTLCTRFATQISFRRTLDEKITVSLIPSKDSTDERKKDLRSFSDTVDALTSDKFMEIMSKAATLMGLPKPGEGYKSGERFSDDVLKIELCGPNRSHFSVVDVPGLFQSATIHQTERDAEVVENLAKRYIQDSRTIILAVASSLNETANQKVFRLAKEADPKGARTVGVLTKPDAIQSGDEGRVIDTAQNKITILNHGWFVVRNRSTEEVQKGISFAERQANESRFFMKDPWRILDSDRVGIPALEKFLRKLLFDHIRKEFPNLVQEINTLMERCYKDIEALGPRRESSDEQRRMLIEIATEFQSSAKNSLMGFYEMDCLTQKSLRVRMHIQNLNEEFSDKVWKYGHTKSFKGKPSTAPESENVPTDPEEEALSIYDWIKNAYRQSRGAELPGMVNPGVVQLLFKMQTTKWEKLAVNHIARVKERVEEFNIDLLRQKCPDDALRQKIWMRLRPMFVAVYKRADDELHSILEDERGGILLTYNHYYAANLDHSRQQRILSLTEKFAGTSENISAIKKKHSSNEEQAVNEIHDVLQAFYKVARKRFVDCVALQVIERHFLGPSGPIRSFSPSFVGSLSREELRAIAGEERTIVEKRKSLMLKLERLQGAQEIANTGYW</sequence>
<evidence type="ECO:0000259" key="5">
    <source>
        <dbReference type="PROSITE" id="PS51718"/>
    </source>
</evidence>
<dbReference type="SMART" id="SM00053">
    <property type="entry name" value="DYNc"/>
    <property type="match status" value="1"/>
</dbReference>
<organism evidence="6 7">
    <name type="scientific">Discina gigas</name>
    <dbReference type="NCBI Taxonomy" id="1032678"/>
    <lineage>
        <taxon>Eukaryota</taxon>
        <taxon>Fungi</taxon>
        <taxon>Dikarya</taxon>
        <taxon>Ascomycota</taxon>
        <taxon>Pezizomycotina</taxon>
        <taxon>Pezizomycetes</taxon>
        <taxon>Pezizales</taxon>
        <taxon>Discinaceae</taxon>
        <taxon>Discina</taxon>
    </lineage>
</organism>